<gene>
    <name evidence="1" type="ORF">NCTC8009_00701</name>
</gene>
<dbReference type="EMBL" id="UARW01000007">
    <property type="protein sequence ID" value="SPW74288.1"/>
    <property type="molecule type" value="Genomic_DNA"/>
</dbReference>
<organism evidence="1 2">
    <name type="scientific">Escherichia coli</name>
    <dbReference type="NCBI Taxonomy" id="562"/>
    <lineage>
        <taxon>Bacteria</taxon>
        <taxon>Pseudomonadati</taxon>
        <taxon>Pseudomonadota</taxon>
        <taxon>Gammaproteobacteria</taxon>
        <taxon>Enterobacterales</taxon>
        <taxon>Enterobacteriaceae</taxon>
        <taxon>Escherichia</taxon>
    </lineage>
</organism>
<dbReference type="AlphaFoldDB" id="A0A2X1LVR9"/>
<sequence>MATKDKNKGFLSALKKAFNGGDVTPPIRSFLRADIVSLLVPACLLYVQASWGSNGDGITSEADSISLSAELPGERLQKYNILETMAKSPTISTALNIHIAHALAPSKKPDKHLSFRQRMVPMPRQ</sequence>
<accession>A0A2X1LVR9</accession>
<dbReference type="Proteomes" id="UP000250991">
    <property type="component" value="Unassembled WGS sequence"/>
</dbReference>
<name>A0A2X1LVR9_ECOLX</name>
<evidence type="ECO:0000313" key="1">
    <source>
        <dbReference type="EMBL" id="SPW74288.1"/>
    </source>
</evidence>
<evidence type="ECO:0000313" key="2">
    <source>
        <dbReference type="Proteomes" id="UP000250991"/>
    </source>
</evidence>
<proteinExistence type="predicted"/>
<protein>
    <submittedName>
        <fullName evidence="1">Putative portal protein</fullName>
    </submittedName>
</protein>
<reference evidence="1 2" key="1">
    <citation type="submission" date="2018-06" db="EMBL/GenBank/DDBJ databases">
        <authorList>
            <consortium name="Pathogen Informatics"/>
            <person name="Doyle S."/>
        </authorList>
    </citation>
    <scope>NUCLEOTIDE SEQUENCE [LARGE SCALE GENOMIC DNA]</scope>
    <source>
        <strain evidence="1 2">NCTC8009</strain>
    </source>
</reference>